<accession>A0A418B108</accession>
<feature type="chain" id="PRO_5019586974" description="CULT domain-containing protein" evidence="1">
    <location>
        <begin position="23"/>
        <end position="288"/>
    </location>
</feature>
<dbReference type="PROSITE" id="PS51788">
    <property type="entry name" value="CULT"/>
    <property type="match status" value="1"/>
</dbReference>
<evidence type="ECO:0000313" key="4">
    <source>
        <dbReference type="Proteomes" id="UP000285060"/>
    </source>
</evidence>
<evidence type="ECO:0000313" key="3">
    <source>
        <dbReference type="EMBL" id="RHY31680.1"/>
    </source>
</evidence>
<name>A0A418B108_9STRA</name>
<dbReference type="EMBL" id="QUSY01000193">
    <property type="protein sequence ID" value="RHY31680.1"/>
    <property type="molecule type" value="Genomic_DNA"/>
</dbReference>
<keyword evidence="1" id="KW-0732">Signal</keyword>
<evidence type="ECO:0000259" key="2">
    <source>
        <dbReference type="PROSITE" id="PS51788"/>
    </source>
</evidence>
<sequence>MFLVKVSLALSVATALNRAAQSAHVSGYSTTSDDEAKAKNEVALNVNGDVKQHVPASKPGHALVALPTTDAEVATPDISGVSMPSLGENGEVVYFDNPAGVEFELASFVDSAGVPSDTYTQQDTFFDSYNWRVLACPRCAKHVGAATPSPKKGSHAKLAAQVEAAFGERKCHAMSNGWWSYQHCYKSEITQFHLDVSVDTIEEPSLCTYLMRVCVPNLCLSKPKTPDALDKKIEQACAQSLIDHQTTSSTTPFLPLFYTLVWPETIAEDNPELQWAHSLSTITSIVGR</sequence>
<gene>
    <name evidence="3" type="ORF">DYB32_003320</name>
</gene>
<proteinExistence type="predicted"/>
<comment type="caution">
    <text evidence="3">The sequence shown here is derived from an EMBL/GenBank/DDBJ whole genome shotgun (WGS) entry which is preliminary data.</text>
</comment>
<organism evidence="3 4">
    <name type="scientific">Aphanomyces invadans</name>
    <dbReference type="NCBI Taxonomy" id="157072"/>
    <lineage>
        <taxon>Eukaryota</taxon>
        <taxon>Sar</taxon>
        <taxon>Stramenopiles</taxon>
        <taxon>Oomycota</taxon>
        <taxon>Saprolegniomycetes</taxon>
        <taxon>Saprolegniales</taxon>
        <taxon>Verrucalvaceae</taxon>
        <taxon>Aphanomyces</taxon>
    </lineage>
</organism>
<dbReference type="Pfam" id="PF07915">
    <property type="entry name" value="PRKCSH"/>
    <property type="match status" value="1"/>
</dbReference>
<feature type="domain" description="CULT" evidence="2">
    <location>
        <begin position="61"/>
        <end position="165"/>
    </location>
</feature>
<keyword evidence="4" id="KW-1185">Reference proteome</keyword>
<dbReference type="InterPro" id="IPR012913">
    <property type="entry name" value="OS9-like_dom"/>
</dbReference>
<dbReference type="VEuPathDB" id="FungiDB:H310_13990"/>
<dbReference type="AlphaFoldDB" id="A0A418B108"/>
<reference evidence="3 4" key="1">
    <citation type="submission" date="2018-08" db="EMBL/GenBank/DDBJ databases">
        <title>Aphanomyces genome sequencing and annotation.</title>
        <authorList>
            <person name="Minardi D."/>
            <person name="Oidtmann B."/>
            <person name="Van Der Giezen M."/>
            <person name="Studholme D.J."/>
        </authorList>
    </citation>
    <scope>NUCLEOTIDE SEQUENCE [LARGE SCALE GENOMIC DNA]</scope>
    <source>
        <strain evidence="3 4">NJM0002</strain>
    </source>
</reference>
<protein>
    <recommendedName>
        <fullName evidence="2">CULT domain-containing protein</fullName>
    </recommendedName>
</protein>
<dbReference type="InterPro" id="IPR034750">
    <property type="entry name" value="CULT"/>
</dbReference>
<dbReference type="Proteomes" id="UP000285060">
    <property type="component" value="Unassembled WGS sequence"/>
</dbReference>
<evidence type="ECO:0000256" key="1">
    <source>
        <dbReference type="SAM" id="SignalP"/>
    </source>
</evidence>
<feature type="signal peptide" evidence="1">
    <location>
        <begin position="1"/>
        <end position="22"/>
    </location>
</feature>
<dbReference type="Gene3D" id="2.170.150.20">
    <property type="entry name" value="Peptide methionine sulfoxide reductase"/>
    <property type="match status" value="1"/>
</dbReference>